<dbReference type="EMBL" id="JAVXUP010000198">
    <property type="protein sequence ID" value="KAK3034536.1"/>
    <property type="molecule type" value="Genomic_DNA"/>
</dbReference>
<evidence type="ECO:0000313" key="2">
    <source>
        <dbReference type="Proteomes" id="UP001188597"/>
    </source>
</evidence>
<comment type="caution">
    <text evidence="1">The sequence shown here is derived from an EMBL/GenBank/DDBJ whole genome shotgun (WGS) entry which is preliminary data.</text>
</comment>
<keyword evidence="2" id="KW-1185">Reference proteome</keyword>
<dbReference type="Proteomes" id="UP001188597">
    <property type="component" value="Unassembled WGS sequence"/>
</dbReference>
<dbReference type="AlphaFoldDB" id="A0AA88WUR8"/>
<accession>A0AA88WUR8</accession>
<sequence length="148" mass="16173">MKENWAWFPLFSRFSYSLYDPYMHSHVIALLSPSLSACGSFLIPLFSMSISPTTTHSISQAAEVIREAAPVSFVPLSCRRPSTEKTETPPPVQLHISLPSSGSVKALPLSSCRVPTISLTSSQRSVIGENEVLSPAQLSKGYYELLSL</sequence>
<gene>
    <name evidence="1" type="ORF">RJ639_032525</name>
</gene>
<evidence type="ECO:0000313" key="1">
    <source>
        <dbReference type="EMBL" id="KAK3034536.1"/>
    </source>
</evidence>
<name>A0AA88WUR8_9ASTE</name>
<protein>
    <submittedName>
        <fullName evidence="1">Uncharacterized protein</fullName>
    </submittedName>
</protein>
<proteinExistence type="predicted"/>
<organism evidence="1 2">
    <name type="scientific">Escallonia herrerae</name>
    <dbReference type="NCBI Taxonomy" id="1293975"/>
    <lineage>
        <taxon>Eukaryota</taxon>
        <taxon>Viridiplantae</taxon>
        <taxon>Streptophyta</taxon>
        <taxon>Embryophyta</taxon>
        <taxon>Tracheophyta</taxon>
        <taxon>Spermatophyta</taxon>
        <taxon>Magnoliopsida</taxon>
        <taxon>eudicotyledons</taxon>
        <taxon>Gunneridae</taxon>
        <taxon>Pentapetalae</taxon>
        <taxon>asterids</taxon>
        <taxon>campanulids</taxon>
        <taxon>Escalloniales</taxon>
        <taxon>Escalloniaceae</taxon>
        <taxon>Escallonia</taxon>
    </lineage>
</organism>
<reference evidence="1" key="1">
    <citation type="submission" date="2022-12" db="EMBL/GenBank/DDBJ databases">
        <title>Draft genome assemblies for two species of Escallonia (Escalloniales).</title>
        <authorList>
            <person name="Chanderbali A."/>
            <person name="Dervinis C."/>
            <person name="Anghel I."/>
            <person name="Soltis D."/>
            <person name="Soltis P."/>
            <person name="Zapata F."/>
        </authorList>
    </citation>
    <scope>NUCLEOTIDE SEQUENCE</scope>
    <source>
        <strain evidence="1">UCBG64.0493</strain>
        <tissue evidence="1">Leaf</tissue>
    </source>
</reference>